<dbReference type="Proteomes" id="UP000092461">
    <property type="component" value="Unassembled WGS sequence"/>
</dbReference>
<protein>
    <submittedName>
        <fullName evidence="2">Putative conserved plasma membrane protein</fullName>
    </submittedName>
</protein>
<reference evidence="3" key="3">
    <citation type="submission" date="2020-05" db="UniProtKB">
        <authorList>
            <consortium name="EnsemblMetazoa"/>
        </authorList>
    </citation>
    <scope>IDENTIFICATION</scope>
    <source>
        <strain evidence="3">Jacobina</strain>
    </source>
</reference>
<evidence type="ECO:0000313" key="2">
    <source>
        <dbReference type="EMBL" id="MBC1170393.1"/>
    </source>
</evidence>
<dbReference type="PANTHER" id="PTHR28624">
    <property type="entry name" value="COILED-COIL DOMAIN-CONTAINING PROTEIN 51"/>
    <property type="match status" value="1"/>
</dbReference>
<organism evidence="3 4">
    <name type="scientific">Lutzomyia longipalpis</name>
    <name type="common">Sand fly</name>
    <dbReference type="NCBI Taxonomy" id="7200"/>
    <lineage>
        <taxon>Eukaryota</taxon>
        <taxon>Metazoa</taxon>
        <taxon>Ecdysozoa</taxon>
        <taxon>Arthropoda</taxon>
        <taxon>Hexapoda</taxon>
        <taxon>Insecta</taxon>
        <taxon>Pterygota</taxon>
        <taxon>Neoptera</taxon>
        <taxon>Endopterygota</taxon>
        <taxon>Diptera</taxon>
        <taxon>Nematocera</taxon>
        <taxon>Psychodoidea</taxon>
        <taxon>Psychodidae</taxon>
        <taxon>Lutzomyia</taxon>
        <taxon>Lutzomyia</taxon>
    </lineage>
</organism>
<evidence type="ECO:0000313" key="3">
    <source>
        <dbReference type="EnsemblMetazoa" id="LLOJ004066-PA"/>
    </source>
</evidence>
<dbReference type="VEuPathDB" id="VectorBase:LLONM1_000846"/>
<dbReference type="PANTHER" id="PTHR28624:SF1">
    <property type="entry name" value="MITOCHONDRIAL POTASSIUM CHANNEL"/>
    <property type="match status" value="1"/>
</dbReference>
<reference evidence="2" key="2">
    <citation type="journal article" date="2020" name="BMC">
        <title>Leishmania infection induces a limited differential gene expression in the sand fly midgut.</title>
        <authorList>
            <person name="Coutinho-Abreu I.V."/>
            <person name="Serafim T.D."/>
            <person name="Meneses C."/>
            <person name="Kamhawi S."/>
            <person name="Oliveira F."/>
            <person name="Valenzuela J.G."/>
        </authorList>
    </citation>
    <scope>NUCLEOTIDE SEQUENCE</scope>
    <source>
        <strain evidence="2">Jacobina</strain>
        <tissue evidence="2">Midgut</tissue>
    </source>
</reference>
<dbReference type="EMBL" id="GITU01001690">
    <property type="protein sequence ID" value="MBC1170393.1"/>
    <property type="molecule type" value="Transcribed_RNA"/>
</dbReference>
<reference evidence="4" key="1">
    <citation type="submission" date="2012-05" db="EMBL/GenBank/DDBJ databases">
        <title>Whole Genome Assembly of Lutzomyia longipalpis.</title>
        <authorList>
            <person name="Richards S."/>
            <person name="Qu C."/>
            <person name="Dillon R."/>
            <person name="Worley K."/>
            <person name="Scherer S."/>
            <person name="Batterton M."/>
            <person name="Taylor A."/>
            <person name="Hawes A."/>
            <person name="Hernandez B."/>
            <person name="Kovar C."/>
            <person name="Mandapat C."/>
            <person name="Pham C."/>
            <person name="Qu C."/>
            <person name="Jing C."/>
            <person name="Bess C."/>
            <person name="Bandaranaike D."/>
            <person name="Ngo D."/>
            <person name="Ongeri F."/>
            <person name="Arias F."/>
            <person name="Lara F."/>
            <person name="Weissenberger G."/>
            <person name="Kamau G."/>
            <person name="Han H."/>
            <person name="Shen H."/>
            <person name="Dinh H."/>
            <person name="Khalil I."/>
            <person name="Jones J."/>
            <person name="Shafer J."/>
            <person name="Jayaseelan J."/>
            <person name="Quiroz J."/>
            <person name="Blankenburg K."/>
            <person name="Nguyen L."/>
            <person name="Jackson L."/>
            <person name="Francisco L."/>
            <person name="Tang L.-Y."/>
            <person name="Pu L.-L."/>
            <person name="Perales L."/>
            <person name="Lorensuhewa L."/>
            <person name="Munidasa M."/>
            <person name="Coyle M."/>
            <person name="Taylor M."/>
            <person name="Puazo M."/>
            <person name="Firestine M."/>
            <person name="Scheel M."/>
            <person name="Javaid M."/>
            <person name="Wang M."/>
            <person name="Li M."/>
            <person name="Tabassum N."/>
            <person name="Saada N."/>
            <person name="Osuji N."/>
            <person name="Aqrawi P."/>
            <person name="Fu Q."/>
            <person name="Thornton R."/>
            <person name="Raj R."/>
            <person name="Goodspeed R."/>
            <person name="Mata R."/>
            <person name="Najjar R."/>
            <person name="Gubbala S."/>
            <person name="Lee S."/>
            <person name="Denson S."/>
            <person name="Patil S."/>
            <person name="Macmil S."/>
            <person name="Qi S."/>
            <person name="Matskevitch T."/>
            <person name="Palculict T."/>
            <person name="Mathew T."/>
            <person name="Vee V."/>
            <person name="Velamala V."/>
            <person name="Korchina V."/>
            <person name="Cai W."/>
            <person name="Liu W."/>
            <person name="Dai W."/>
            <person name="Zou X."/>
            <person name="Zhu Y."/>
            <person name="Zhang Y."/>
            <person name="Wu Y.-Q."/>
            <person name="Xin Y."/>
            <person name="Nazarath L."/>
            <person name="Kovar C."/>
            <person name="Han Y."/>
            <person name="Muzny D."/>
            <person name="Gibbs R."/>
        </authorList>
    </citation>
    <scope>NUCLEOTIDE SEQUENCE [LARGE SCALE GENOMIC DNA]</scope>
    <source>
        <strain evidence="4">Jacobina</strain>
    </source>
</reference>
<name>A0A1B0CI04_LUTLO</name>
<keyword evidence="4" id="KW-1185">Reference proteome</keyword>
<feature type="transmembrane region" description="Helical" evidence="1">
    <location>
        <begin position="228"/>
        <end position="247"/>
    </location>
</feature>
<dbReference type="AlphaFoldDB" id="A0A1B0CI04"/>
<proteinExistence type="predicted"/>
<keyword evidence="1" id="KW-0812">Transmembrane</keyword>
<keyword evidence="1" id="KW-1133">Transmembrane helix</keyword>
<evidence type="ECO:0000313" key="4">
    <source>
        <dbReference type="Proteomes" id="UP000092461"/>
    </source>
</evidence>
<dbReference type="EMBL" id="AJWK01012952">
    <property type="status" value="NOT_ANNOTATED_CDS"/>
    <property type="molecule type" value="Genomic_DNA"/>
</dbReference>
<dbReference type="EnsemblMetazoa" id="LLOJ004066-RA">
    <property type="protein sequence ID" value="LLOJ004066-PA"/>
    <property type="gene ID" value="LLOJ004066"/>
</dbReference>
<dbReference type="InterPro" id="IPR037660">
    <property type="entry name" value="CCDC51"/>
</dbReference>
<keyword evidence="1" id="KW-0472">Membrane</keyword>
<accession>A0A1B0CI04</accession>
<dbReference type="VEuPathDB" id="VectorBase:LLOJ004066"/>
<sequence>TTFAYYVGRQLRGLVVFVYLLHFLENPLQRDLFCYIYTMSVILRTQSVRFTMNRHIYMPPSVINLPLKNMKNIRAFTSKSLPPTLLDKSTPETSKSVATWIKIRYDGLIGTYEELSGLKEVRLAQEEVVRIQEKVLHAQEKRRETQLKLLEIRKSCRDLENSIIGTDKGKPLYLELVRRQVELMQEERQIEEFFNLMDTNERELFTHLTSAVQKSHEKERSQAENIKFFSMLLGLFSALLGILGATLTNHYRNRQYRLISEQGKKIEMELQELRTELKKNFVDFQRLMLKLTESERANLKSQKTESWTSYFYRHGSNVYRWFVPKTQ</sequence>
<evidence type="ECO:0000256" key="1">
    <source>
        <dbReference type="SAM" id="Phobius"/>
    </source>
</evidence>